<evidence type="ECO:0008006" key="9">
    <source>
        <dbReference type="Google" id="ProtNLM"/>
    </source>
</evidence>
<keyword evidence="4" id="KW-0808">Transferase</keyword>
<protein>
    <recommendedName>
        <fullName evidence="9">Branched-chain amino acid aminotransferase</fullName>
    </recommendedName>
</protein>
<dbReference type="Pfam" id="PF01063">
    <property type="entry name" value="Aminotran_4"/>
    <property type="match status" value="1"/>
</dbReference>
<dbReference type="InterPro" id="IPR043132">
    <property type="entry name" value="BCAT-like_C"/>
</dbReference>
<dbReference type="Proteomes" id="UP001210925">
    <property type="component" value="Unassembled WGS sequence"/>
</dbReference>
<dbReference type="GO" id="GO:0004084">
    <property type="term" value="F:branched-chain-amino-acid transaminase activity"/>
    <property type="evidence" value="ECO:0007669"/>
    <property type="project" value="InterPro"/>
</dbReference>
<dbReference type="InterPro" id="IPR005786">
    <property type="entry name" value="B_amino_transII"/>
</dbReference>
<gene>
    <name evidence="7" type="ORF">HK103_006295</name>
</gene>
<comment type="cofactor">
    <cofactor evidence="1">
        <name>pyridoxal 5'-phosphate</name>
        <dbReference type="ChEBI" id="CHEBI:597326"/>
    </cofactor>
</comment>
<dbReference type="Gene3D" id="3.30.470.10">
    <property type="match status" value="1"/>
</dbReference>
<comment type="similarity">
    <text evidence="2">Belongs to the class-IV pyridoxal-phosphate-dependent aminotransferase family.</text>
</comment>
<evidence type="ECO:0000313" key="7">
    <source>
        <dbReference type="EMBL" id="KAJ3255376.1"/>
    </source>
</evidence>
<dbReference type="PIRSF" id="PIRSF006468">
    <property type="entry name" value="BCAT1"/>
    <property type="match status" value="1"/>
</dbReference>
<evidence type="ECO:0000256" key="6">
    <source>
        <dbReference type="PIRSR" id="PIRSR006468-1"/>
    </source>
</evidence>
<proteinExistence type="inferred from homology"/>
<reference evidence="7" key="1">
    <citation type="submission" date="2020-05" db="EMBL/GenBank/DDBJ databases">
        <title>Phylogenomic resolution of chytrid fungi.</title>
        <authorList>
            <person name="Stajich J.E."/>
            <person name="Amses K."/>
            <person name="Simmons R."/>
            <person name="Seto K."/>
            <person name="Myers J."/>
            <person name="Bonds A."/>
            <person name="Quandt C.A."/>
            <person name="Barry K."/>
            <person name="Liu P."/>
            <person name="Grigoriev I."/>
            <person name="Longcore J.E."/>
            <person name="James T.Y."/>
        </authorList>
    </citation>
    <scope>NUCLEOTIDE SEQUENCE</scope>
    <source>
        <strain evidence="7">PLAUS21</strain>
    </source>
</reference>
<evidence type="ECO:0000256" key="3">
    <source>
        <dbReference type="ARBA" id="ARBA00022576"/>
    </source>
</evidence>
<evidence type="ECO:0000256" key="1">
    <source>
        <dbReference type="ARBA" id="ARBA00001933"/>
    </source>
</evidence>
<dbReference type="PANTHER" id="PTHR42825:SF2">
    <property type="entry name" value="BRANCHED-CHAIN-AMINO-ACID AMINOTRANSFERASE 3, CHLOROPLASTIC-RELATED"/>
    <property type="match status" value="1"/>
</dbReference>
<dbReference type="PANTHER" id="PTHR42825">
    <property type="entry name" value="AMINO ACID AMINOTRANSFERASE"/>
    <property type="match status" value="1"/>
</dbReference>
<dbReference type="InterPro" id="IPR043131">
    <property type="entry name" value="BCAT-like_N"/>
</dbReference>
<evidence type="ECO:0000313" key="8">
    <source>
        <dbReference type="Proteomes" id="UP001210925"/>
    </source>
</evidence>
<feature type="modified residue" description="N6-(pyridoxal phosphate)lysine" evidence="6">
    <location>
        <position position="175"/>
    </location>
</feature>
<accession>A0AAD5Y6R3</accession>
<comment type="caution">
    <text evidence="7">The sequence shown here is derived from an EMBL/GenBank/DDBJ whole genome shotgun (WGS) entry which is preliminary data.</text>
</comment>
<keyword evidence="8" id="KW-1185">Reference proteome</keyword>
<evidence type="ECO:0000256" key="5">
    <source>
        <dbReference type="ARBA" id="ARBA00022898"/>
    </source>
</evidence>
<dbReference type="AlphaFoldDB" id="A0AAD5Y6R3"/>
<dbReference type="InterPro" id="IPR001544">
    <property type="entry name" value="Aminotrans_IV"/>
</dbReference>
<evidence type="ECO:0000256" key="2">
    <source>
        <dbReference type="ARBA" id="ARBA00009320"/>
    </source>
</evidence>
<organism evidence="7 8">
    <name type="scientific">Boothiomyces macroporosus</name>
    <dbReference type="NCBI Taxonomy" id="261099"/>
    <lineage>
        <taxon>Eukaryota</taxon>
        <taxon>Fungi</taxon>
        <taxon>Fungi incertae sedis</taxon>
        <taxon>Chytridiomycota</taxon>
        <taxon>Chytridiomycota incertae sedis</taxon>
        <taxon>Chytridiomycetes</taxon>
        <taxon>Rhizophydiales</taxon>
        <taxon>Terramycetaceae</taxon>
        <taxon>Boothiomyces</taxon>
    </lineage>
</organism>
<name>A0AAD5Y6R3_9FUNG</name>
<dbReference type="SUPFAM" id="SSF56752">
    <property type="entry name" value="D-aminoacid aminotransferase-like PLP-dependent enzymes"/>
    <property type="match status" value="1"/>
</dbReference>
<dbReference type="InterPro" id="IPR036038">
    <property type="entry name" value="Aminotransferase-like"/>
</dbReference>
<dbReference type="Gene3D" id="3.20.10.10">
    <property type="entry name" value="D-amino Acid Aminotransferase, subunit A, domain 2"/>
    <property type="match status" value="1"/>
</dbReference>
<keyword evidence="5" id="KW-0663">Pyridoxal phosphate</keyword>
<dbReference type="EMBL" id="JADGKB010000067">
    <property type="protein sequence ID" value="KAJ3255376.1"/>
    <property type="molecule type" value="Genomic_DNA"/>
</dbReference>
<dbReference type="GO" id="GO:0009081">
    <property type="term" value="P:branched-chain amino acid metabolic process"/>
    <property type="evidence" value="ECO:0007669"/>
    <property type="project" value="InterPro"/>
</dbReference>
<sequence length="361" mass="40142">MTAGIDWSTLGFDIIKTKSFLKYTWKDGKWDDGVFVSTQNIEMNAFATGLKAFKDKQGKIRIFRPELNAKRLQLSCAAVSMPSPPVEMFIDGVVRAVKDNADYVPPLESKGSMYIRPFVFGSGGCLGLSPSSEFQFIILVNPVGDYYKGGMGSPCKALIQYGFDRASPFGVGHVKLGGNYGPVFGPTARAKKDGYLVNLFLDPKTQTYIEEFGTSNFVALKKSNGKTVYVTPKSNSILPSITNRSLAELASSFGWEIEMRKIPWNTLQEYDEIAAVGTAVVITPVAQIDRQIPSKEIKETQVITDLSEMWERKDEPVELKIESVKVNGDYSGFKELYKAYREIQNGERPDTFGWMYPADGI</sequence>
<evidence type="ECO:0000256" key="4">
    <source>
        <dbReference type="ARBA" id="ARBA00022679"/>
    </source>
</evidence>
<keyword evidence="3" id="KW-0032">Aminotransferase</keyword>